<name>A0A0K8MEV3_9PROT</name>
<organism evidence="1 2">
    <name type="scientific">Caedimonas varicaedens</name>
    <dbReference type="NCBI Taxonomy" id="1629334"/>
    <lineage>
        <taxon>Bacteria</taxon>
        <taxon>Pseudomonadati</taxon>
        <taxon>Pseudomonadota</taxon>
        <taxon>Alphaproteobacteria</taxon>
        <taxon>Holosporales</taxon>
        <taxon>Caedimonadaceae</taxon>
        <taxon>Caedimonas</taxon>
    </lineage>
</organism>
<protein>
    <recommendedName>
        <fullName evidence="3">PD-(D/E)XK nuclease superfamily protein</fullName>
    </recommendedName>
</protein>
<evidence type="ECO:0000313" key="1">
    <source>
        <dbReference type="EMBL" id="GAO98982.1"/>
    </source>
</evidence>
<accession>A0A0K8MEV3</accession>
<dbReference type="STRING" id="1629334.Cva_01652"/>
<dbReference type="EMBL" id="BBVC01000109">
    <property type="protein sequence ID" value="GAO98982.1"/>
    <property type="molecule type" value="Genomic_DNA"/>
</dbReference>
<keyword evidence="2" id="KW-1185">Reference proteome</keyword>
<gene>
    <name evidence="1" type="ORF">Cva_01652</name>
</gene>
<sequence>MLMEQETSLPLSSVEALNALIDEALQVREKKQSPRTYLGASSLGRSCGREIQYGYLNIPKDKPFTGQTLRTFEIGHTLEALAREWLRKAEFEIITHEDGQPLGFSTADGKIQGHVDGIIHKAPASLNMAVPALWECKTMNERSWKETVAKGLKASKPDYAVQIALYQGYMEESVPRVSEHPALFTAINKNTSALYHEWVPYDRALAQEASDRAVNILKDTKSGHLFPRGSSTSEGFICRFCAWATTCWKEVG</sequence>
<proteinExistence type="predicted"/>
<dbReference type="Gene3D" id="3.90.320.10">
    <property type="match status" value="1"/>
</dbReference>
<reference evidence="1 2" key="1">
    <citation type="submission" date="2015-03" db="EMBL/GenBank/DDBJ databases">
        <title>Caedibacter varicaedens, whole genome shotgun sequence.</title>
        <authorList>
            <person name="Suzuki H."/>
            <person name="Dapper A.L."/>
            <person name="Gibson A.K."/>
            <person name="Jackson C."/>
            <person name="Lee H."/>
            <person name="Pejaver V.R."/>
            <person name="Doak T."/>
            <person name="Lynch M."/>
        </authorList>
    </citation>
    <scope>NUCLEOTIDE SEQUENCE [LARGE SCALE GENOMIC DNA]</scope>
</reference>
<evidence type="ECO:0000313" key="2">
    <source>
        <dbReference type="Proteomes" id="UP000036771"/>
    </source>
</evidence>
<dbReference type="Proteomes" id="UP000036771">
    <property type="component" value="Unassembled WGS sequence"/>
</dbReference>
<dbReference type="AlphaFoldDB" id="A0A0K8MEV3"/>
<evidence type="ECO:0008006" key="3">
    <source>
        <dbReference type="Google" id="ProtNLM"/>
    </source>
</evidence>
<dbReference type="InterPro" id="IPR011604">
    <property type="entry name" value="PDDEXK-like_dom_sf"/>
</dbReference>
<comment type="caution">
    <text evidence="1">The sequence shown here is derived from an EMBL/GenBank/DDBJ whole genome shotgun (WGS) entry which is preliminary data.</text>
</comment>